<sequence length="290" mass="32110">MNLKEIFSKLYSNKISRSVLGVLIGAALLWWIFQPKPVQVSIGKVERGTYEHIVEEEGTTRVKEKFAILSPVNGVLQRVSKHVGDKVHKGETVAVVHWDYDRIVKSPISGSILSVQRESEGPISMGGQILEIGDTTSLEIVCDVLTQESTHIRPGNQVWIEGWGGNPIEGKVRLVEPAAFTKISSLGVEEQRVRTIIDFNSPSEMGDSYRIQAQIISFKKDNVLILPTAALFREGDHWSVFQVVKGKVHKTNVVIEARSGKSSLVTSGLGEGEEVVLYPTEEIQEGKKVR</sequence>
<dbReference type="InterPro" id="IPR058637">
    <property type="entry name" value="YknX-like_C"/>
</dbReference>
<reference evidence="3" key="1">
    <citation type="submission" date="2018-10" db="EMBL/GenBank/DDBJ databases">
        <authorList>
            <person name="Vincent A.T."/>
            <person name="Schiettekatte O."/>
            <person name="Bourhy P."/>
            <person name="Veyrier F.J."/>
            <person name="Picardeau M."/>
        </authorList>
    </citation>
    <scope>NUCLEOTIDE SEQUENCE</scope>
    <source>
        <strain evidence="3">201702690</strain>
    </source>
</reference>
<proteinExistence type="predicted"/>
<evidence type="ECO:0000313" key="2">
    <source>
        <dbReference type="EMBL" id="TGK01326.1"/>
    </source>
</evidence>
<comment type="caution">
    <text evidence="2">The sequence shown here is derived from an EMBL/GenBank/DDBJ whole genome shotgun (WGS) entry which is preliminary data.</text>
</comment>
<organism evidence="2 5">
    <name type="scientific">Leptospira langatensis</name>
    <dbReference type="NCBI Taxonomy" id="2484983"/>
    <lineage>
        <taxon>Bacteria</taxon>
        <taxon>Pseudomonadati</taxon>
        <taxon>Spirochaetota</taxon>
        <taxon>Spirochaetia</taxon>
        <taxon>Leptospirales</taxon>
        <taxon>Leptospiraceae</taxon>
        <taxon>Leptospira</taxon>
    </lineage>
</organism>
<dbReference type="EMBL" id="RQER01000006">
    <property type="protein sequence ID" value="TGK01326.1"/>
    <property type="molecule type" value="Genomic_DNA"/>
</dbReference>
<evidence type="ECO:0000259" key="1">
    <source>
        <dbReference type="Pfam" id="PF25989"/>
    </source>
</evidence>
<dbReference type="AlphaFoldDB" id="A0A5F1ZVC8"/>
<dbReference type="Gene3D" id="2.40.420.20">
    <property type="match status" value="1"/>
</dbReference>
<dbReference type="Pfam" id="PF25989">
    <property type="entry name" value="YknX_C"/>
    <property type="match status" value="1"/>
</dbReference>
<reference evidence="4 5" key="2">
    <citation type="journal article" date="2019" name="PLoS Negl. Trop. Dis.">
        <title>Revisiting the worldwide diversity of Leptospira species in the environment.</title>
        <authorList>
            <person name="Vincent A.T."/>
            <person name="Schiettekatte O."/>
            <person name="Bourhy P."/>
            <person name="Veyrier F.J."/>
            <person name="Picardeau M."/>
        </authorList>
    </citation>
    <scope>NUCLEOTIDE SEQUENCE [LARGE SCALE GENOMIC DNA]</scope>
    <source>
        <strain evidence="4">201702690</strain>
        <strain evidence="2 5">SSW18</strain>
    </source>
</reference>
<evidence type="ECO:0000313" key="5">
    <source>
        <dbReference type="Proteomes" id="UP000297946"/>
    </source>
</evidence>
<name>A0A5F1ZVC8_9LEPT</name>
<dbReference type="PANTHER" id="PTHR30469:SF15">
    <property type="entry name" value="HLYD FAMILY OF SECRETION PROTEINS"/>
    <property type="match status" value="1"/>
</dbReference>
<dbReference type="OrthoDB" id="9791520at2"/>
<accession>A0A5F1ZVC8</accession>
<dbReference type="GO" id="GO:0015562">
    <property type="term" value="F:efflux transmembrane transporter activity"/>
    <property type="evidence" value="ECO:0007669"/>
    <property type="project" value="TreeGrafter"/>
</dbReference>
<dbReference type="PANTHER" id="PTHR30469">
    <property type="entry name" value="MULTIDRUG RESISTANCE PROTEIN MDTA"/>
    <property type="match status" value="1"/>
</dbReference>
<dbReference type="EMBL" id="RQGC01000004">
    <property type="protein sequence ID" value="TGL42222.1"/>
    <property type="molecule type" value="Genomic_DNA"/>
</dbReference>
<gene>
    <name evidence="2" type="ORF">EHO57_10345</name>
    <name evidence="3" type="ORF">EHQ53_08525</name>
</gene>
<evidence type="ECO:0000313" key="3">
    <source>
        <dbReference type="EMBL" id="TGL42222.1"/>
    </source>
</evidence>
<protein>
    <submittedName>
        <fullName evidence="2">HlyD family efflux transporter periplasmic adaptor subunit</fullName>
    </submittedName>
</protein>
<dbReference type="Proteomes" id="UP000297946">
    <property type="component" value="Unassembled WGS sequence"/>
</dbReference>
<dbReference type="Proteomes" id="UP000297273">
    <property type="component" value="Unassembled WGS sequence"/>
</dbReference>
<dbReference type="RefSeq" id="WP_135645032.1">
    <property type="nucleotide sequence ID" value="NZ_RQER01000006.1"/>
</dbReference>
<keyword evidence="4" id="KW-1185">Reference proteome</keyword>
<dbReference type="InterPro" id="IPR011053">
    <property type="entry name" value="Single_hybrid_motif"/>
</dbReference>
<dbReference type="SUPFAM" id="SSF51230">
    <property type="entry name" value="Single hybrid motif"/>
    <property type="match status" value="1"/>
</dbReference>
<evidence type="ECO:0000313" key="4">
    <source>
        <dbReference type="Proteomes" id="UP000297273"/>
    </source>
</evidence>
<dbReference type="GO" id="GO:1990281">
    <property type="term" value="C:efflux pump complex"/>
    <property type="evidence" value="ECO:0007669"/>
    <property type="project" value="TreeGrafter"/>
</dbReference>
<dbReference type="Gene3D" id="2.40.50.100">
    <property type="match status" value="1"/>
</dbReference>
<feature type="domain" description="YknX-like C-terminal permuted SH3-like" evidence="1">
    <location>
        <begin position="224"/>
        <end position="290"/>
    </location>
</feature>